<feature type="chain" id="PRO_5015603527" description="diguanylate cyclase" evidence="5">
    <location>
        <begin position="22"/>
        <end position="570"/>
    </location>
</feature>
<comment type="caution">
    <text evidence="7">The sequence shown here is derived from an EMBL/GenBank/DDBJ whole genome shotgun (WGS) entry which is preliminary data.</text>
</comment>
<keyword evidence="8" id="KW-1185">Reference proteome</keyword>
<name>A0A2S9V3D2_9ALTE</name>
<dbReference type="InterPro" id="IPR000160">
    <property type="entry name" value="GGDEF_dom"/>
</dbReference>
<dbReference type="SMART" id="SM00267">
    <property type="entry name" value="GGDEF"/>
    <property type="match status" value="1"/>
</dbReference>
<dbReference type="Proteomes" id="UP000238949">
    <property type="component" value="Unassembled WGS sequence"/>
</dbReference>
<dbReference type="AlphaFoldDB" id="A0A2S9V3D2"/>
<dbReference type="PROSITE" id="PS50887">
    <property type="entry name" value="GGDEF"/>
    <property type="match status" value="1"/>
</dbReference>
<dbReference type="EMBL" id="PVNP01000220">
    <property type="protein sequence ID" value="PRO70953.1"/>
    <property type="molecule type" value="Genomic_DNA"/>
</dbReference>
<organism evidence="7 8">
    <name type="scientific">Alteromonas alba</name>
    <dbReference type="NCBI Taxonomy" id="2079529"/>
    <lineage>
        <taxon>Bacteria</taxon>
        <taxon>Pseudomonadati</taxon>
        <taxon>Pseudomonadota</taxon>
        <taxon>Gammaproteobacteria</taxon>
        <taxon>Alteromonadales</taxon>
        <taxon>Alteromonadaceae</taxon>
        <taxon>Alteromonas/Salinimonas group</taxon>
        <taxon>Alteromonas</taxon>
    </lineage>
</organism>
<feature type="signal peptide" evidence="5">
    <location>
        <begin position="1"/>
        <end position="21"/>
    </location>
</feature>
<evidence type="ECO:0000256" key="4">
    <source>
        <dbReference type="SAM" id="Phobius"/>
    </source>
</evidence>
<evidence type="ECO:0000256" key="5">
    <source>
        <dbReference type="SAM" id="SignalP"/>
    </source>
</evidence>
<comment type="catalytic activity">
    <reaction evidence="3">
        <text>2 GTP = 3',3'-c-di-GMP + 2 diphosphate</text>
        <dbReference type="Rhea" id="RHEA:24898"/>
        <dbReference type="ChEBI" id="CHEBI:33019"/>
        <dbReference type="ChEBI" id="CHEBI:37565"/>
        <dbReference type="ChEBI" id="CHEBI:58805"/>
        <dbReference type="EC" id="2.7.7.65"/>
    </reaction>
</comment>
<evidence type="ECO:0000313" key="7">
    <source>
        <dbReference type="EMBL" id="PRO70953.1"/>
    </source>
</evidence>
<dbReference type="Pfam" id="PF00990">
    <property type="entry name" value="GGDEF"/>
    <property type="match status" value="1"/>
</dbReference>
<dbReference type="GO" id="GO:0052621">
    <property type="term" value="F:diguanylate cyclase activity"/>
    <property type="evidence" value="ECO:0007669"/>
    <property type="project" value="UniProtKB-EC"/>
</dbReference>
<dbReference type="SUPFAM" id="SSF55073">
    <property type="entry name" value="Nucleotide cyclase"/>
    <property type="match status" value="1"/>
</dbReference>
<accession>A0A2S9V3D2</accession>
<dbReference type="EC" id="2.7.7.65" evidence="2"/>
<evidence type="ECO:0000313" key="8">
    <source>
        <dbReference type="Proteomes" id="UP000238949"/>
    </source>
</evidence>
<comment type="cofactor">
    <cofactor evidence="1">
        <name>Mg(2+)</name>
        <dbReference type="ChEBI" id="CHEBI:18420"/>
    </cofactor>
</comment>
<dbReference type="NCBIfam" id="TIGR00254">
    <property type="entry name" value="GGDEF"/>
    <property type="match status" value="1"/>
</dbReference>
<reference evidence="8" key="1">
    <citation type="journal article" date="2020" name="Int. J. Syst. Evol. Microbiol.">
        <title>Alteromonas alba sp. nov., a marine bacterium isolated from the seawater of the West Pacific Ocean.</title>
        <authorList>
            <person name="Sun C."/>
            <person name="Wu Y.-H."/>
            <person name="Xamxidin M."/>
            <person name="Cheng H."/>
            <person name="Xu X.-W."/>
        </authorList>
    </citation>
    <scope>NUCLEOTIDE SEQUENCE [LARGE SCALE GENOMIC DNA]</scope>
    <source>
        <strain evidence="8">190</strain>
    </source>
</reference>
<feature type="domain" description="GGDEF" evidence="6">
    <location>
        <begin position="440"/>
        <end position="570"/>
    </location>
</feature>
<dbReference type="OrthoDB" id="9803824at2"/>
<dbReference type="CDD" id="cd01949">
    <property type="entry name" value="GGDEF"/>
    <property type="match status" value="1"/>
</dbReference>
<dbReference type="FunFam" id="3.30.70.270:FF:000001">
    <property type="entry name" value="Diguanylate cyclase domain protein"/>
    <property type="match status" value="1"/>
</dbReference>
<keyword evidence="5" id="KW-0732">Signal</keyword>
<evidence type="ECO:0000256" key="2">
    <source>
        <dbReference type="ARBA" id="ARBA00012528"/>
    </source>
</evidence>
<evidence type="ECO:0000259" key="6">
    <source>
        <dbReference type="PROSITE" id="PS50887"/>
    </source>
</evidence>
<dbReference type="InterPro" id="IPR043128">
    <property type="entry name" value="Rev_trsase/Diguanyl_cyclase"/>
</dbReference>
<proteinExistence type="predicted"/>
<dbReference type="Gene3D" id="3.30.70.270">
    <property type="match status" value="1"/>
</dbReference>
<keyword evidence="4" id="KW-0472">Membrane</keyword>
<dbReference type="PANTHER" id="PTHR45138:SF9">
    <property type="entry name" value="DIGUANYLATE CYCLASE DGCM-RELATED"/>
    <property type="match status" value="1"/>
</dbReference>
<keyword evidence="4" id="KW-0812">Transmembrane</keyword>
<feature type="transmembrane region" description="Helical" evidence="4">
    <location>
        <begin position="376"/>
        <end position="397"/>
    </location>
</feature>
<keyword evidence="4" id="KW-1133">Transmembrane helix</keyword>
<evidence type="ECO:0000256" key="3">
    <source>
        <dbReference type="ARBA" id="ARBA00034247"/>
    </source>
</evidence>
<dbReference type="InterPro" id="IPR016024">
    <property type="entry name" value="ARM-type_fold"/>
</dbReference>
<dbReference type="RefSeq" id="WP_105936938.1">
    <property type="nucleotide sequence ID" value="NZ_PVNP01000220.1"/>
</dbReference>
<gene>
    <name evidence="7" type="ORF">C6Y40_24145</name>
</gene>
<dbReference type="InterPro" id="IPR050469">
    <property type="entry name" value="Diguanylate_Cyclase"/>
</dbReference>
<sequence>MLRFGCFVFAALALFSNQAAAQATISHCLAAPQFASHLTVALDSMNLSEVEAISSTIAQHCASTKSPDIDVIADAATLFTFIHRRSNRDSAQQSFNRLLQKDFSPLSRQQQAAYYHLMALYSLHTGEYKQALSISHIISTELLPAALSATDDMAAINLAVADIHYEIEFYQSVRELLLPLLTHPVLYVRVRAASVLWHIPQTQRQLEDTLAVLGDYSALPQTLVKLHALEALIRQALEENNQPAAQVLLEEAYLLAKALDAKAMLIRLYLLETENPPSPHATAQLLAFSAKQFSLKEQLPVLKLEVERATASQNWQQATATLQQAVALNQELARNNALAREYAGFQMVSQARELEQARQQSRLQALAAEQQNQQRLIYLLALVSAILALAVLTLLFVKKRKAAVHFEKLANTDGLTQVLNRRAIQLFAKQVADRSKPLGQPFVVALADIDHFKTINDTYGHDAGDIVLTEFARRTNALIRQQDRLGRWGGEEWLIIMTNTRLDAVDGLFTRMQEEIREISTGEHKLTVTFSMGAVAGNGEQTVEALVQAADELLYQAKHSGRNRLCKGRD</sequence>
<evidence type="ECO:0000256" key="1">
    <source>
        <dbReference type="ARBA" id="ARBA00001946"/>
    </source>
</evidence>
<protein>
    <recommendedName>
        <fullName evidence="2">diguanylate cyclase</fullName>
        <ecNumber evidence="2">2.7.7.65</ecNumber>
    </recommendedName>
</protein>
<dbReference type="InterPro" id="IPR029787">
    <property type="entry name" value="Nucleotide_cyclase"/>
</dbReference>
<dbReference type="SUPFAM" id="SSF48371">
    <property type="entry name" value="ARM repeat"/>
    <property type="match status" value="1"/>
</dbReference>
<dbReference type="PANTHER" id="PTHR45138">
    <property type="entry name" value="REGULATORY COMPONENTS OF SENSORY TRANSDUCTION SYSTEM"/>
    <property type="match status" value="1"/>
</dbReference>